<sequence>MLHLTPPTDDDDNAPAMRWAQLLSRRRYPEQPQLHVVTDAAPVRGAFVADYDRVVFSSAFRRLQRKTQVMPLPETDFVHTRLTHSLETACVGRSLGRLGGRLLLEETEGLAAELPHLDADFGDIVAAACLAHDIGNPPFGHSGEDAISAYFRSPAAEPFVRMLNPAQRADLQHFEGNAAGFRVLTHTYPTHSSGSAGLGLTYATLGAFSKYPRPSVVAETDLTQATASEKKYGYFQTEAARFEEVARELGLLAKPAGTDVAGFYHRHPLAFLVEAADDICYRIIDFEDGLKLGLIPCDKGLALLRDMLGDAPGRRGSVEWRDWREELGYLRARLINRLVQQTARRFADRAPQLLRGYLDEPLVRQLDCWEQLQEVHRLTVEHLYQSRPVLEIEAAGFEVLAGLLDAFLHATFDPQGSARSRKLGQLLPEQFRATGPQQGAAAYEQIILLTDYIGGLTDQNALSLFRTIRGIDLPKGF</sequence>
<dbReference type="InterPro" id="IPR027432">
    <property type="entry name" value="dGTP_triphosphohydrolase_C"/>
</dbReference>
<protein>
    <submittedName>
        <fullName evidence="3">Deoxyguanosinetriphosphate triphosphohydrolase</fullName>
    </submittedName>
</protein>
<keyword evidence="1 3" id="KW-0378">Hydrolase</keyword>
<dbReference type="InterPro" id="IPR023293">
    <property type="entry name" value="dGTP_triP_hydro_central_sf"/>
</dbReference>
<feature type="domain" description="HD/PDEase" evidence="2">
    <location>
        <begin position="77"/>
        <end position="291"/>
    </location>
</feature>
<evidence type="ECO:0000313" key="3">
    <source>
        <dbReference type="EMBL" id="OWP61782.1"/>
    </source>
</evidence>
<dbReference type="Gene3D" id="1.10.3410.10">
    <property type="entry name" value="putative deoxyguanosinetriphosphate triphosphohydrolase like domain"/>
    <property type="match status" value="1"/>
</dbReference>
<accession>A0A246FGX4</accession>
<evidence type="ECO:0000256" key="1">
    <source>
        <dbReference type="ARBA" id="ARBA00022801"/>
    </source>
</evidence>
<dbReference type="NCBIfam" id="TIGR01353">
    <property type="entry name" value="dGTP_triPase"/>
    <property type="match status" value="1"/>
</dbReference>
<dbReference type="CDD" id="cd00077">
    <property type="entry name" value="HDc"/>
    <property type="match status" value="1"/>
</dbReference>
<dbReference type="PANTHER" id="PTHR11373">
    <property type="entry name" value="DEOXYNUCLEOSIDE TRIPHOSPHATE TRIPHOSPHOHYDROLASE"/>
    <property type="match status" value="1"/>
</dbReference>
<dbReference type="SUPFAM" id="SSF109604">
    <property type="entry name" value="HD-domain/PDEase-like"/>
    <property type="match status" value="1"/>
</dbReference>
<dbReference type="InterPro" id="IPR026875">
    <property type="entry name" value="PHydrolase_assoc_dom"/>
</dbReference>
<dbReference type="OrthoDB" id="9803619at2"/>
<dbReference type="InterPro" id="IPR003607">
    <property type="entry name" value="HD/PDEase_dom"/>
</dbReference>
<gene>
    <name evidence="3" type="ORF">CDA63_17510</name>
</gene>
<proteinExistence type="predicted"/>
<dbReference type="Pfam" id="PF01966">
    <property type="entry name" value="HD"/>
    <property type="match status" value="1"/>
</dbReference>
<evidence type="ECO:0000259" key="2">
    <source>
        <dbReference type="SMART" id="SM00471"/>
    </source>
</evidence>
<dbReference type="InterPro" id="IPR006261">
    <property type="entry name" value="dGTPase"/>
</dbReference>
<dbReference type="PANTHER" id="PTHR11373:SF32">
    <property type="entry name" value="DEOXYGUANOSINETRIPHOSPHATE TRIPHOSPHOHYDROLASE"/>
    <property type="match status" value="1"/>
</dbReference>
<dbReference type="InterPro" id="IPR006674">
    <property type="entry name" value="HD_domain"/>
</dbReference>
<dbReference type="AlphaFoldDB" id="A0A246FGX4"/>
<dbReference type="Gene3D" id="1.10.3210.10">
    <property type="entry name" value="Hypothetical protein af1432"/>
    <property type="match status" value="1"/>
</dbReference>
<dbReference type="SMART" id="SM00471">
    <property type="entry name" value="HDc"/>
    <property type="match status" value="1"/>
</dbReference>
<name>A0A246FGX4_9BACT</name>
<evidence type="ECO:0000313" key="4">
    <source>
        <dbReference type="Proteomes" id="UP000197277"/>
    </source>
</evidence>
<dbReference type="EMBL" id="NIRR01000043">
    <property type="protein sequence ID" value="OWP61782.1"/>
    <property type="molecule type" value="Genomic_DNA"/>
</dbReference>
<dbReference type="Gene3D" id="1.10.3550.10">
    <property type="entry name" value="eoxyguanosinetriphosphate triphosphohydrolase domain-like"/>
    <property type="match status" value="1"/>
</dbReference>
<dbReference type="InterPro" id="IPR050135">
    <property type="entry name" value="dGTPase-like"/>
</dbReference>
<reference evidence="3 4" key="1">
    <citation type="submission" date="2017-06" db="EMBL/GenBank/DDBJ databases">
        <title>Hymenobacter amundsenii sp. nov. isolated from regoliths in Antarctica.</title>
        <authorList>
            <person name="Sedlacek I."/>
            <person name="Kralova S."/>
            <person name="Pantucek R."/>
            <person name="Svec P."/>
            <person name="Holochova P."/>
            <person name="Stankova E."/>
            <person name="Vrbovska V."/>
            <person name="Busse H.-J."/>
        </authorList>
    </citation>
    <scope>NUCLEOTIDE SEQUENCE [LARGE SCALE GENOMIC DNA]</scope>
    <source>
        <strain evidence="3 4">CCM 8682</strain>
    </source>
</reference>
<dbReference type="Pfam" id="PF13286">
    <property type="entry name" value="HD_assoc"/>
    <property type="match status" value="1"/>
</dbReference>
<dbReference type="Proteomes" id="UP000197277">
    <property type="component" value="Unassembled WGS sequence"/>
</dbReference>
<dbReference type="GO" id="GO:0008832">
    <property type="term" value="F:dGTPase activity"/>
    <property type="evidence" value="ECO:0007669"/>
    <property type="project" value="TreeGrafter"/>
</dbReference>
<keyword evidence="4" id="KW-1185">Reference proteome</keyword>
<organism evidence="3 4">
    <name type="scientific">Hymenobacter amundsenii</name>
    <dbReference type="NCBI Taxonomy" id="2006685"/>
    <lineage>
        <taxon>Bacteria</taxon>
        <taxon>Pseudomonadati</taxon>
        <taxon>Bacteroidota</taxon>
        <taxon>Cytophagia</taxon>
        <taxon>Cytophagales</taxon>
        <taxon>Hymenobacteraceae</taxon>
        <taxon>Hymenobacter</taxon>
    </lineage>
</organism>
<comment type="caution">
    <text evidence="3">The sequence shown here is derived from an EMBL/GenBank/DDBJ whole genome shotgun (WGS) entry which is preliminary data.</text>
</comment>
<dbReference type="GO" id="GO:0006203">
    <property type="term" value="P:dGTP catabolic process"/>
    <property type="evidence" value="ECO:0007669"/>
    <property type="project" value="TreeGrafter"/>
</dbReference>